<dbReference type="Proteomes" id="UP000252586">
    <property type="component" value="Unassembled WGS sequence"/>
</dbReference>
<keyword evidence="3" id="KW-1185">Reference proteome</keyword>
<proteinExistence type="predicted"/>
<feature type="compositionally biased region" description="Basic and acidic residues" evidence="1">
    <location>
        <begin position="133"/>
        <end position="144"/>
    </location>
</feature>
<dbReference type="EMBL" id="QNRE01000008">
    <property type="protein sequence ID" value="RBO88782.1"/>
    <property type="molecule type" value="Genomic_DNA"/>
</dbReference>
<dbReference type="AlphaFoldDB" id="A0A366DFE1"/>
<evidence type="ECO:0000313" key="2">
    <source>
        <dbReference type="EMBL" id="RBO88782.1"/>
    </source>
</evidence>
<accession>A0A366DFE1</accession>
<sequence length="285" mass="31048">MTNRPSNARFDVVHHGGLGANPDGTKLYASLPMGLARDPRLSHAARSVALYVWSHKPSRHQSAKVVADDLAMDRKTVAKALGDLQDNGWLVRQSYFRTGQGRQSFEVWHLQMSNTPFTPGQIGSLSRRVEFGHGEKIPTPHGEEAVTPMGKNSPPPWGENGHHSSRCSSSEEVEKVVEEIGSMDPDTSAEAMGSGDPSNTREGPSLLRRSLPGVPDWDKTDGWLENINPEGNDRVSTEMGSPWDSPNTGSATGSSPWPRRSKCIRSSCSDPWCEVHATASDQAPF</sequence>
<feature type="compositionally biased region" description="Polar residues" evidence="1">
    <location>
        <begin position="244"/>
        <end position="255"/>
    </location>
</feature>
<evidence type="ECO:0000256" key="1">
    <source>
        <dbReference type="SAM" id="MobiDB-lite"/>
    </source>
</evidence>
<organism evidence="2 3">
    <name type="scientific">Nocardia puris</name>
    <dbReference type="NCBI Taxonomy" id="208602"/>
    <lineage>
        <taxon>Bacteria</taxon>
        <taxon>Bacillati</taxon>
        <taxon>Actinomycetota</taxon>
        <taxon>Actinomycetes</taxon>
        <taxon>Mycobacteriales</taxon>
        <taxon>Nocardiaceae</taxon>
        <taxon>Nocardia</taxon>
    </lineage>
</organism>
<protein>
    <recommendedName>
        <fullName evidence="4">Helix-turn-helix protein</fullName>
    </recommendedName>
</protein>
<gene>
    <name evidence="2" type="ORF">DFR74_1086</name>
</gene>
<comment type="caution">
    <text evidence="2">The sequence shown here is derived from an EMBL/GenBank/DDBJ whole genome shotgun (WGS) entry which is preliminary data.</text>
</comment>
<evidence type="ECO:0008006" key="4">
    <source>
        <dbReference type="Google" id="ProtNLM"/>
    </source>
</evidence>
<name>A0A366DFE1_9NOCA</name>
<reference evidence="2 3" key="1">
    <citation type="submission" date="2018-06" db="EMBL/GenBank/DDBJ databases">
        <title>Genomic Encyclopedia of Type Strains, Phase IV (KMG-IV): sequencing the most valuable type-strain genomes for metagenomic binning, comparative biology and taxonomic classification.</title>
        <authorList>
            <person name="Goeker M."/>
        </authorList>
    </citation>
    <scope>NUCLEOTIDE SEQUENCE [LARGE SCALE GENOMIC DNA]</scope>
    <source>
        <strain evidence="2 3">DSM 44599</strain>
    </source>
</reference>
<feature type="region of interest" description="Disordered" evidence="1">
    <location>
        <begin position="133"/>
        <end position="261"/>
    </location>
</feature>
<evidence type="ECO:0000313" key="3">
    <source>
        <dbReference type="Proteomes" id="UP000252586"/>
    </source>
</evidence>